<comment type="caution">
    <text evidence="2">The sequence shown here is derived from an EMBL/GenBank/DDBJ whole genome shotgun (WGS) entry which is preliminary data.</text>
</comment>
<evidence type="ECO:0000313" key="3">
    <source>
        <dbReference type="Proteomes" id="UP000184267"/>
    </source>
</evidence>
<gene>
    <name evidence="2" type="ORF">TRAPUB_6691</name>
</gene>
<dbReference type="AlphaFoldDB" id="A0A1M2V5E8"/>
<organism evidence="2 3">
    <name type="scientific">Trametes pubescens</name>
    <name type="common">White-rot fungus</name>
    <dbReference type="NCBI Taxonomy" id="154538"/>
    <lineage>
        <taxon>Eukaryota</taxon>
        <taxon>Fungi</taxon>
        <taxon>Dikarya</taxon>
        <taxon>Basidiomycota</taxon>
        <taxon>Agaricomycotina</taxon>
        <taxon>Agaricomycetes</taxon>
        <taxon>Polyporales</taxon>
        <taxon>Polyporaceae</taxon>
        <taxon>Trametes</taxon>
    </lineage>
</organism>
<evidence type="ECO:0000256" key="1">
    <source>
        <dbReference type="SAM" id="Phobius"/>
    </source>
</evidence>
<name>A0A1M2V5E8_TRAPU</name>
<keyword evidence="1" id="KW-0472">Membrane</keyword>
<dbReference type="Proteomes" id="UP000184267">
    <property type="component" value="Unassembled WGS sequence"/>
</dbReference>
<keyword evidence="1" id="KW-0812">Transmembrane</keyword>
<keyword evidence="3" id="KW-1185">Reference proteome</keyword>
<sequence length="189" mass="20278">MTGLAVSWEALFIFDLMVFALTLGKTLSERYRIRVTSGRHDIIALILRDGTLRAHAPLLRGCLSTFASSVSVTMMTRLMLNLQGSAAGRDVIASSSAYPTTSDNSTSMLFTSRISSMSPGGGGGATYTHTQCDPAERSRLGRDSAYVRGAESHPGYGYIGEMYELRELGLHDGEDGVLRIHPDEGLAGA</sequence>
<reference evidence="2 3" key="1">
    <citation type="submission" date="2016-10" db="EMBL/GenBank/DDBJ databases">
        <title>Genome sequence of the basidiomycete white-rot fungus Trametes pubescens.</title>
        <authorList>
            <person name="Makela M.R."/>
            <person name="Granchi Z."/>
            <person name="Peng M."/>
            <person name="De Vries R.P."/>
            <person name="Grigoriev I."/>
            <person name="Riley R."/>
            <person name="Hilden K."/>
        </authorList>
    </citation>
    <scope>NUCLEOTIDE SEQUENCE [LARGE SCALE GENOMIC DNA]</scope>
    <source>
        <strain evidence="2 3">FBCC735</strain>
    </source>
</reference>
<keyword evidence="1" id="KW-1133">Transmembrane helix</keyword>
<accession>A0A1M2V5E8</accession>
<evidence type="ECO:0000313" key="2">
    <source>
        <dbReference type="EMBL" id="OJT02835.1"/>
    </source>
</evidence>
<dbReference type="OrthoDB" id="2686513at2759"/>
<feature type="transmembrane region" description="Helical" evidence="1">
    <location>
        <begin position="6"/>
        <end position="24"/>
    </location>
</feature>
<dbReference type="EMBL" id="MNAD01001649">
    <property type="protein sequence ID" value="OJT02835.1"/>
    <property type="molecule type" value="Genomic_DNA"/>
</dbReference>
<proteinExistence type="predicted"/>
<protein>
    <submittedName>
        <fullName evidence="2">Uncharacterized protein</fullName>
    </submittedName>
</protein>